<feature type="transmembrane region" description="Helical" evidence="8">
    <location>
        <begin position="113"/>
        <end position="139"/>
    </location>
</feature>
<dbReference type="GO" id="GO:0005886">
    <property type="term" value="C:plasma membrane"/>
    <property type="evidence" value="ECO:0007669"/>
    <property type="project" value="UniProtKB-SubCell"/>
</dbReference>
<keyword evidence="7 8" id="KW-0472">Membrane</keyword>
<feature type="transmembrane region" description="Helical" evidence="8">
    <location>
        <begin position="86"/>
        <end position="107"/>
    </location>
</feature>
<keyword evidence="6 8" id="KW-1133">Transmembrane helix</keyword>
<evidence type="ECO:0000313" key="10">
    <source>
        <dbReference type="Proteomes" id="UP000094243"/>
    </source>
</evidence>
<dbReference type="RefSeq" id="WP_069405361.1">
    <property type="nucleotide sequence ID" value="NZ_MIGZ01000057.1"/>
</dbReference>
<feature type="transmembrane region" description="Helical" evidence="8">
    <location>
        <begin position="259"/>
        <end position="279"/>
    </location>
</feature>
<evidence type="ECO:0000256" key="4">
    <source>
        <dbReference type="ARBA" id="ARBA00022475"/>
    </source>
</evidence>
<dbReference type="InterPro" id="IPR004695">
    <property type="entry name" value="SLAC1/Mae1/Ssu1/TehA"/>
</dbReference>
<comment type="caution">
    <text evidence="9">The sequence shown here is derived from an EMBL/GenBank/DDBJ whole genome shotgun (WGS) entry which is preliminary data.</text>
</comment>
<dbReference type="InterPro" id="IPR038665">
    <property type="entry name" value="Voltage-dep_anion_channel_sf"/>
</dbReference>
<dbReference type="InterPro" id="IPR051629">
    <property type="entry name" value="Sulfite_efflux_TDT"/>
</dbReference>
<feature type="transmembrane region" description="Helical" evidence="8">
    <location>
        <begin position="327"/>
        <end position="346"/>
    </location>
</feature>
<dbReference type="EMBL" id="MIGZ01000057">
    <property type="protein sequence ID" value="ODQ93842.1"/>
    <property type="molecule type" value="Genomic_DNA"/>
</dbReference>
<gene>
    <name evidence="9" type="ORF">BHQ17_11675</name>
</gene>
<dbReference type="Pfam" id="PF03595">
    <property type="entry name" value="SLAC1"/>
    <property type="match status" value="1"/>
</dbReference>
<evidence type="ECO:0000256" key="1">
    <source>
        <dbReference type="ARBA" id="ARBA00004651"/>
    </source>
</evidence>
<dbReference type="Gene3D" id="1.50.10.150">
    <property type="entry name" value="Voltage-dependent anion channel"/>
    <property type="match status" value="1"/>
</dbReference>
<keyword evidence="10" id="KW-1185">Reference proteome</keyword>
<feature type="transmembrane region" description="Helical" evidence="8">
    <location>
        <begin position="52"/>
        <end position="74"/>
    </location>
</feature>
<dbReference type="GO" id="GO:0000319">
    <property type="term" value="F:sulfite transmembrane transporter activity"/>
    <property type="evidence" value="ECO:0007669"/>
    <property type="project" value="TreeGrafter"/>
</dbReference>
<name>A0A1E3RWQ0_9MYCO</name>
<keyword evidence="3" id="KW-0813">Transport</keyword>
<dbReference type="PANTHER" id="PTHR31686">
    <property type="match status" value="1"/>
</dbReference>
<reference evidence="10" key="1">
    <citation type="submission" date="2016-09" db="EMBL/GenBank/DDBJ databases">
        <authorList>
            <person name="Greninger A.L."/>
            <person name="Jerome K.R."/>
            <person name="Mcnair B."/>
            <person name="Wallis C."/>
            <person name="Fang F."/>
        </authorList>
    </citation>
    <scope>NUCLEOTIDE SEQUENCE [LARGE SCALE GENOMIC DNA]</scope>
    <source>
        <strain evidence="10">M7</strain>
    </source>
</reference>
<evidence type="ECO:0000256" key="3">
    <source>
        <dbReference type="ARBA" id="ARBA00022448"/>
    </source>
</evidence>
<evidence type="ECO:0000256" key="7">
    <source>
        <dbReference type="ARBA" id="ARBA00023136"/>
    </source>
</evidence>
<evidence type="ECO:0000256" key="8">
    <source>
        <dbReference type="SAM" id="Phobius"/>
    </source>
</evidence>
<keyword evidence="4" id="KW-1003">Cell membrane</keyword>
<keyword evidence="5 8" id="KW-0812">Transmembrane</keyword>
<protein>
    <submittedName>
        <fullName evidence="9">Tellurite resistance protein permease</fullName>
    </submittedName>
</protein>
<proteinExistence type="inferred from homology"/>
<feature type="transmembrane region" description="Helical" evidence="8">
    <location>
        <begin position="221"/>
        <end position="239"/>
    </location>
</feature>
<feature type="transmembrane region" description="Helical" evidence="8">
    <location>
        <begin position="21"/>
        <end position="40"/>
    </location>
</feature>
<feature type="transmembrane region" description="Helical" evidence="8">
    <location>
        <begin position="151"/>
        <end position="170"/>
    </location>
</feature>
<dbReference type="PANTHER" id="PTHR31686:SF1">
    <property type="entry name" value="SULFITE EFFLUX PUMP SSU1"/>
    <property type="match status" value="1"/>
</dbReference>
<organism evidence="9 10">
    <name type="scientific">Mycolicibacterium holsaticum</name>
    <dbReference type="NCBI Taxonomy" id="152142"/>
    <lineage>
        <taxon>Bacteria</taxon>
        <taxon>Bacillati</taxon>
        <taxon>Actinomycetota</taxon>
        <taxon>Actinomycetes</taxon>
        <taxon>Mycobacteriales</taxon>
        <taxon>Mycobacteriaceae</taxon>
        <taxon>Mycolicibacterium</taxon>
    </lineage>
</organism>
<dbReference type="OrthoDB" id="958273at2"/>
<comment type="similarity">
    <text evidence="2">Belongs to the tellurite-resistance/dicarboxylate transporter (TDT) family.</text>
</comment>
<feature type="transmembrane region" description="Helical" evidence="8">
    <location>
        <begin position="182"/>
        <end position="209"/>
    </location>
</feature>
<feature type="transmembrane region" description="Helical" evidence="8">
    <location>
        <begin position="291"/>
        <end position="311"/>
    </location>
</feature>
<evidence type="ECO:0000256" key="5">
    <source>
        <dbReference type="ARBA" id="ARBA00022692"/>
    </source>
</evidence>
<evidence type="ECO:0000256" key="2">
    <source>
        <dbReference type="ARBA" id="ARBA00008566"/>
    </source>
</evidence>
<comment type="subcellular location">
    <subcellularLocation>
        <location evidence="1">Cell membrane</location>
        <topology evidence="1">Multi-pass membrane protein</topology>
    </subcellularLocation>
</comment>
<dbReference type="AlphaFoldDB" id="A0A1E3RWQ0"/>
<sequence length="356" mass="38622">MSKRSTAPTQPESGAHRAVRTLHPGYFALVMATGIVSIAMQYRGAHSVSVALLWLTCTAYVVLVALSVARIFAFRAEFVADLAHPLRGFGMFTFVAATNVLGTRLALDAHYRAALTLFVVAVAAWVILGYVVPWTAVLGHRSRPTLHIANGAWFIWVVASQSVAVLAAVLQPELGSGRRELALIAVFSWSVGVFLYAVVAVLVIVRMLLYPFEPDDLTPPYWVAMGATAITVLAGARIVEMADAPMVAVTRGLIAGASVTFWAFGSWLIPPLIAGGIWRHVVHKIPLRYDATLWSIVFPLGMYGVGALYLGQADHLPLVRAIGDVEIWIALAAWGCTFFAMGYHLLTTMRPRAIRE</sequence>
<accession>A0A1E3RWQ0</accession>
<dbReference type="CDD" id="cd09319">
    <property type="entry name" value="TDT_like_1"/>
    <property type="match status" value="1"/>
</dbReference>
<evidence type="ECO:0000256" key="6">
    <source>
        <dbReference type="ARBA" id="ARBA00022989"/>
    </source>
</evidence>
<dbReference type="Proteomes" id="UP000094243">
    <property type="component" value="Unassembled WGS sequence"/>
</dbReference>
<evidence type="ECO:0000313" key="9">
    <source>
        <dbReference type="EMBL" id="ODQ93842.1"/>
    </source>
</evidence>